<dbReference type="PANTHER" id="PTHR42085">
    <property type="entry name" value="F-BOX DOMAIN-CONTAINING PROTEIN"/>
    <property type="match status" value="1"/>
</dbReference>
<gene>
    <name evidence="1" type="ORF">TWF730_004481</name>
</gene>
<dbReference type="Proteomes" id="UP001373714">
    <property type="component" value="Unassembled WGS sequence"/>
</dbReference>
<dbReference type="PANTHER" id="PTHR42085:SF8">
    <property type="entry name" value="F-BOX DOMAIN-CONTAINING PROTEIN"/>
    <property type="match status" value="1"/>
</dbReference>
<dbReference type="InterPro" id="IPR038883">
    <property type="entry name" value="AN11006-like"/>
</dbReference>
<organism evidence="1 2">
    <name type="scientific">Orbilia blumenaviensis</name>
    <dbReference type="NCBI Taxonomy" id="1796055"/>
    <lineage>
        <taxon>Eukaryota</taxon>
        <taxon>Fungi</taxon>
        <taxon>Dikarya</taxon>
        <taxon>Ascomycota</taxon>
        <taxon>Pezizomycotina</taxon>
        <taxon>Orbiliomycetes</taxon>
        <taxon>Orbiliales</taxon>
        <taxon>Orbiliaceae</taxon>
        <taxon>Orbilia</taxon>
    </lineage>
</organism>
<reference evidence="1 2" key="1">
    <citation type="submission" date="2019-10" db="EMBL/GenBank/DDBJ databases">
        <authorList>
            <person name="Palmer J.M."/>
        </authorList>
    </citation>
    <scope>NUCLEOTIDE SEQUENCE [LARGE SCALE GENOMIC DNA]</scope>
    <source>
        <strain evidence="1 2">TWF730</strain>
    </source>
</reference>
<accession>A0AAV9U124</accession>
<dbReference type="EMBL" id="JAVHNS010000018">
    <property type="protein sequence ID" value="KAK6331399.1"/>
    <property type="molecule type" value="Genomic_DNA"/>
</dbReference>
<sequence>MATSTSSPFLRLPRELRDQVYQYFIYPPPPSRVLTTNPDYPEYDWPKLDTALLTVNKQIHDEVADVFYSRTVFPIRISMTVIRNRVYDQATCDGLTYYICYYAPWEGLFLVYNDSEVHRRKLYAFTDPNQLYDEEDVIPYDLDSTEDFTAEQIRAFWPAPRYRSMIRRIKFDVCDVWPMGIELDLPYRIKRGTPEAITRLLKPLAYRLEKVFGETAANNIEIEIKAVAEFNNPPSTWNKLDIGRNGLVIAGRRSPDDFVETLGYLTTGSWIKRYTFKLDMPALKNRFPELEGMIRRKLDLYSRIIKGTHDFSVKEEDIGTWPDFSAPRPYS</sequence>
<comment type="caution">
    <text evidence="1">The sequence shown here is derived from an EMBL/GenBank/DDBJ whole genome shotgun (WGS) entry which is preliminary data.</text>
</comment>
<evidence type="ECO:0000313" key="2">
    <source>
        <dbReference type="Proteomes" id="UP001373714"/>
    </source>
</evidence>
<protein>
    <submittedName>
        <fullName evidence="1">Uncharacterized protein</fullName>
    </submittedName>
</protein>
<dbReference type="AlphaFoldDB" id="A0AAV9U124"/>
<name>A0AAV9U124_9PEZI</name>
<proteinExistence type="predicted"/>
<keyword evidence="2" id="KW-1185">Reference proteome</keyword>
<evidence type="ECO:0000313" key="1">
    <source>
        <dbReference type="EMBL" id="KAK6331399.1"/>
    </source>
</evidence>